<dbReference type="InterPro" id="IPR013320">
    <property type="entry name" value="ConA-like_dom_sf"/>
</dbReference>
<organism evidence="1">
    <name type="scientific">marine metagenome</name>
    <dbReference type="NCBI Taxonomy" id="408172"/>
    <lineage>
        <taxon>unclassified sequences</taxon>
        <taxon>metagenomes</taxon>
        <taxon>ecological metagenomes</taxon>
    </lineage>
</organism>
<dbReference type="SUPFAM" id="SSF49899">
    <property type="entry name" value="Concanavalin A-like lectins/glucanases"/>
    <property type="match status" value="1"/>
</dbReference>
<name>A0A383EW11_9ZZZZ</name>
<dbReference type="EMBL" id="UINC01229419">
    <property type="protein sequence ID" value="SVE61122.1"/>
    <property type="molecule type" value="Genomic_DNA"/>
</dbReference>
<protein>
    <submittedName>
        <fullName evidence="1">Uncharacterized protein</fullName>
    </submittedName>
</protein>
<sequence length="229" mass="25108">FSVGIPYPQNDAWYLSLHSVVGIHFRWDAGSGDYGYWYINDNQNMEWGNGSTHDIAITWKDWDNDGLLEYKFIIDGVAIDSDHSEHTDPSNTIDLTAQEFYIGAINENGAQSLTGGMIENVQVSNIALNETNIGSIGNVASYNFNEGSGSILTDTAGGGSYEYCDANVPDGWAENTDDEDDNCFSNEYDCTNECTDTGISVIDSCGECDDDPNTDCLDVVIDLEHETNL</sequence>
<dbReference type="Gene3D" id="2.60.120.200">
    <property type="match status" value="1"/>
</dbReference>
<proteinExistence type="predicted"/>
<evidence type="ECO:0000313" key="1">
    <source>
        <dbReference type="EMBL" id="SVE61122.1"/>
    </source>
</evidence>
<reference evidence="1" key="1">
    <citation type="submission" date="2018-05" db="EMBL/GenBank/DDBJ databases">
        <authorList>
            <person name="Lanie J.A."/>
            <person name="Ng W.-L."/>
            <person name="Kazmierczak K.M."/>
            <person name="Andrzejewski T.M."/>
            <person name="Davidsen T.M."/>
            <person name="Wayne K.J."/>
            <person name="Tettelin H."/>
            <person name="Glass J.I."/>
            <person name="Rusch D."/>
            <person name="Podicherti R."/>
            <person name="Tsui H.-C.T."/>
            <person name="Winkler M.E."/>
        </authorList>
    </citation>
    <scope>NUCLEOTIDE SEQUENCE</scope>
</reference>
<feature type="non-terminal residue" evidence="1">
    <location>
        <position position="229"/>
    </location>
</feature>
<dbReference type="AlphaFoldDB" id="A0A383EW11"/>
<accession>A0A383EW11</accession>
<gene>
    <name evidence="1" type="ORF">METZ01_LOCUS513976</name>
</gene>
<feature type="non-terminal residue" evidence="1">
    <location>
        <position position="1"/>
    </location>
</feature>